<accession>A0A9X0UHK3</accession>
<reference evidence="1" key="1">
    <citation type="submission" date="2020-08" db="EMBL/GenBank/DDBJ databases">
        <title>Genome Sequencing and Pan-Genome Analysis of Migratory bird Vibrio Strains, Inner Mongolia.</title>
        <authorList>
            <person name="Zheng L."/>
        </authorList>
    </citation>
    <scope>NUCLEOTIDE SEQUENCE</scope>
    <source>
        <strain evidence="1">M13F</strain>
    </source>
</reference>
<dbReference type="Proteomes" id="UP000615796">
    <property type="component" value="Unassembled WGS sequence"/>
</dbReference>
<dbReference type="AlphaFoldDB" id="A0A9X0UHK3"/>
<protein>
    <submittedName>
        <fullName evidence="1">Uncharacterized protein</fullName>
    </submittedName>
</protein>
<evidence type="ECO:0000313" key="2">
    <source>
        <dbReference type="Proteomes" id="UP000615796"/>
    </source>
</evidence>
<dbReference type="RefSeq" id="WP_187026033.1">
    <property type="nucleotide sequence ID" value="NZ_JACRUP010000005.1"/>
</dbReference>
<keyword evidence="2" id="KW-1185">Reference proteome</keyword>
<gene>
    <name evidence="1" type="ORF">H8Q88_09840</name>
</gene>
<name>A0A9X0UHK3_VIBME</name>
<organism evidence="1 2">
    <name type="scientific">Vibrio metschnikovii</name>
    <dbReference type="NCBI Taxonomy" id="28172"/>
    <lineage>
        <taxon>Bacteria</taxon>
        <taxon>Pseudomonadati</taxon>
        <taxon>Pseudomonadota</taxon>
        <taxon>Gammaproteobacteria</taxon>
        <taxon>Vibrionales</taxon>
        <taxon>Vibrionaceae</taxon>
        <taxon>Vibrio</taxon>
    </lineage>
</organism>
<sequence length="263" mass="29980">MLGKHTVSNIKMIAKGKPSLYVKLGKEHITISLYMNCSDKTESITINENQKVSVIGSITALNTNESIDGKNAYRILGTVGAYPGFGSLMYEALLYELNTMSESAVLISDRESVRGEAENIYHKMNEYDGIDTFKIPVNHSLYSHDLQIDVFDIILENSNLDEDMDYDEFIERVESGEISPYVFNMAYAYNGSSIETQKYLNILKLNHQSRNLSTKVLNEIESESAYLGDYVDCNRNELIDLRDRNFEDYIYDINTSNEKALEF</sequence>
<dbReference type="EMBL" id="JACRUP010000005">
    <property type="protein sequence ID" value="MBC5851252.1"/>
    <property type="molecule type" value="Genomic_DNA"/>
</dbReference>
<proteinExistence type="predicted"/>
<evidence type="ECO:0000313" key="1">
    <source>
        <dbReference type="EMBL" id="MBC5851252.1"/>
    </source>
</evidence>
<comment type="caution">
    <text evidence="1">The sequence shown here is derived from an EMBL/GenBank/DDBJ whole genome shotgun (WGS) entry which is preliminary data.</text>
</comment>